<evidence type="ECO:0000313" key="2">
    <source>
        <dbReference type="EMBL" id="GGH87171.1"/>
    </source>
</evidence>
<dbReference type="RefSeq" id="WP_188498825.1">
    <property type="nucleotide sequence ID" value="NZ_BMFV01000037.1"/>
</dbReference>
<reference evidence="2" key="1">
    <citation type="journal article" date="2014" name="Int. J. Syst. Evol. Microbiol.">
        <title>Complete genome sequence of Corynebacterium casei LMG S-19264T (=DSM 44701T), isolated from a smear-ripened cheese.</title>
        <authorList>
            <consortium name="US DOE Joint Genome Institute (JGI-PGF)"/>
            <person name="Walter F."/>
            <person name="Albersmeier A."/>
            <person name="Kalinowski J."/>
            <person name="Ruckert C."/>
        </authorList>
    </citation>
    <scope>NUCLEOTIDE SEQUENCE</scope>
    <source>
        <strain evidence="2">CGMCC 1.12777</strain>
    </source>
</reference>
<accession>A0A8J2ZYP9</accession>
<evidence type="ECO:0000313" key="3">
    <source>
        <dbReference type="Proteomes" id="UP000656813"/>
    </source>
</evidence>
<feature type="domain" description="N-acetyltransferase" evidence="1">
    <location>
        <begin position="1"/>
        <end position="159"/>
    </location>
</feature>
<sequence length="366" mass="41009">MEVRRLLPEDSQQAIRLSDSIFRDEEQKSMGEAFPAIFSPDVISQSYGMFDEGKLIAFMGLVPSMIRIGDATLHVYSLGSVCTDPEYRGKGAAGQILSMILDDLQKTEASLLLVSGDRSLYTRVGCQHFGKMHKFKFNDEMVSFSQESTVTYREGHSLDVQAIARLADQRKVAYIQTPYDLVQLIHAEAYASCIKRYHKVLVAEKDGVQAFLVVGVPYGEDAGEGIVVEWAGSVEFILPLLEEAKRCYGLKQLTFKVPWQETELLAKLSAFPHSVEGNQGTLYIVNERRLFQQLNPYITDRYGLELGVNYDVKSTEDTVEFTINGDKSVFSRTEFLSFVFNPDAEAQPGFPNISVPLPYTAGLNYI</sequence>
<proteinExistence type="predicted"/>
<dbReference type="AlphaFoldDB" id="A0A8J2ZYP9"/>
<dbReference type="SUPFAM" id="SSF55729">
    <property type="entry name" value="Acyl-CoA N-acyltransferases (Nat)"/>
    <property type="match status" value="1"/>
</dbReference>
<dbReference type="EMBL" id="BMFV01000037">
    <property type="protein sequence ID" value="GGH87171.1"/>
    <property type="molecule type" value="Genomic_DNA"/>
</dbReference>
<dbReference type="CDD" id="cd04301">
    <property type="entry name" value="NAT_SF"/>
    <property type="match status" value="1"/>
</dbReference>
<dbReference type="Pfam" id="PF13527">
    <property type="entry name" value="Acetyltransf_9"/>
    <property type="match status" value="1"/>
</dbReference>
<comment type="caution">
    <text evidence="2">The sequence shown here is derived from an EMBL/GenBank/DDBJ whole genome shotgun (WGS) entry which is preliminary data.</text>
</comment>
<protein>
    <recommendedName>
        <fullName evidence="1">N-acetyltransferase domain-containing protein</fullName>
    </recommendedName>
</protein>
<keyword evidence="3" id="KW-1185">Reference proteome</keyword>
<evidence type="ECO:0000259" key="1">
    <source>
        <dbReference type="PROSITE" id="PS51186"/>
    </source>
</evidence>
<dbReference type="Gene3D" id="3.40.630.30">
    <property type="match status" value="1"/>
</dbReference>
<organism evidence="2 3">
    <name type="scientific">Pullulanibacillus pueri</name>
    <dbReference type="NCBI Taxonomy" id="1437324"/>
    <lineage>
        <taxon>Bacteria</taxon>
        <taxon>Bacillati</taxon>
        <taxon>Bacillota</taxon>
        <taxon>Bacilli</taxon>
        <taxon>Bacillales</taxon>
        <taxon>Sporolactobacillaceae</taxon>
        <taxon>Pullulanibacillus</taxon>
    </lineage>
</organism>
<reference evidence="2" key="2">
    <citation type="submission" date="2020-09" db="EMBL/GenBank/DDBJ databases">
        <authorList>
            <person name="Sun Q."/>
            <person name="Zhou Y."/>
        </authorList>
    </citation>
    <scope>NUCLEOTIDE SEQUENCE</scope>
    <source>
        <strain evidence="2">CGMCC 1.12777</strain>
    </source>
</reference>
<dbReference type="InterPro" id="IPR016181">
    <property type="entry name" value="Acyl_CoA_acyltransferase"/>
</dbReference>
<dbReference type="GO" id="GO:0016747">
    <property type="term" value="F:acyltransferase activity, transferring groups other than amino-acyl groups"/>
    <property type="evidence" value="ECO:0007669"/>
    <property type="project" value="InterPro"/>
</dbReference>
<gene>
    <name evidence="2" type="ORF">GCM10007096_36570</name>
</gene>
<dbReference type="PROSITE" id="PS51186">
    <property type="entry name" value="GNAT"/>
    <property type="match status" value="1"/>
</dbReference>
<dbReference type="Proteomes" id="UP000656813">
    <property type="component" value="Unassembled WGS sequence"/>
</dbReference>
<name>A0A8J2ZYP9_9BACL</name>
<dbReference type="InterPro" id="IPR000182">
    <property type="entry name" value="GNAT_dom"/>
</dbReference>